<sequence length="136" mass="15581">MWMVAAAIGAVETLKDQGICRWNYTLRSVKQHAKNNIRAFAQAKMLSFSCYLSPMSTISNDMKHLMKECASLRWHSSPCSRKGVVVWQKELNNGRGEDGGINQRERLNGSDDETWKRKREEEKAEALIHLICWGPN</sequence>
<organism evidence="2 3">
    <name type="scientific">Theobroma cacao</name>
    <name type="common">Cacao</name>
    <name type="synonym">Cocoa</name>
    <dbReference type="NCBI Taxonomy" id="3641"/>
    <lineage>
        <taxon>Eukaryota</taxon>
        <taxon>Viridiplantae</taxon>
        <taxon>Streptophyta</taxon>
        <taxon>Embryophyta</taxon>
        <taxon>Tracheophyta</taxon>
        <taxon>Spermatophyta</taxon>
        <taxon>Magnoliopsida</taxon>
        <taxon>eudicotyledons</taxon>
        <taxon>Gunneridae</taxon>
        <taxon>Pentapetalae</taxon>
        <taxon>rosids</taxon>
        <taxon>malvids</taxon>
        <taxon>Malvales</taxon>
        <taxon>Malvaceae</taxon>
        <taxon>Byttnerioideae</taxon>
        <taxon>Theobroma</taxon>
    </lineage>
</organism>
<dbReference type="InterPro" id="IPR022251">
    <property type="entry name" value="DUF3774_wound-induced"/>
</dbReference>
<dbReference type="InParanoid" id="A0A061F6V6"/>
<dbReference type="Proteomes" id="UP000026915">
    <property type="component" value="Chromosome 7"/>
</dbReference>
<accession>A0A061F6V6</accession>
<protein>
    <recommendedName>
        <fullName evidence="4">Wound-responsive family protein</fullName>
    </recommendedName>
</protein>
<feature type="compositionally biased region" description="Basic and acidic residues" evidence="1">
    <location>
        <begin position="95"/>
        <end position="112"/>
    </location>
</feature>
<reference evidence="2 3" key="1">
    <citation type="journal article" date="2013" name="Genome Biol.">
        <title>The genome sequence of the most widely cultivated cacao type and its use to identify candidate genes regulating pod color.</title>
        <authorList>
            <person name="Motamayor J.C."/>
            <person name="Mockaitis K."/>
            <person name="Schmutz J."/>
            <person name="Haiminen N."/>
            <person name="Iii D.L."/>
            <person name="Cornejo O."/>
            <person name="Findley S.D."/>
            <person name="Zheng P."/>
            <person name="Utro F."/>
            <person name="Royaert S."/>
            <person name="Saski C."/>
            <person name="Jenkins J."/>
            <person name="Podicheti R."/>
            <person name="Zhao M."/>
            <person name="Scheffler B.E."/>
            <person name="Stack J.C."/>
            <person name="Feltus F.A."/>
            <person name="Mustiga G.M."/>
            <person name="Amores F."/>
            <person name="Phillips W."/>
            <person name="Marelli J.P."/>
            <person name="May G.D."/>
            <person name="Shapiro H."/>
            <person name="Ma J."/>
            <person name="Bustamante C.D."/>
            <person name="Schnell R.J."/>
            <person name="Main D."/>
            <person name="Gilbert D."/>
            <person name="Parida L."/>
            <person name="Kuhn D.N."/>
        </authorList>
    </citation>
    <scope>NUCLEOTIDE SEQUENCE [LARGE SCALE GENOMIC DNA]</scope>
    <source>
        <strain evidence="3">cv. Matina 1-6</strain>
    </source>
</reference>
<dbReference type="STRING" id="3641.A0A061F6V6"/>
<evidence type="ECO:0008006" key="4">
    <source>
        <dbReference type="Google" id="ProtNLM"/>
    </source>
</evidence>
<dbReference type="EMBL" id="CM001885">
    <property type="protein sequence ID" value="EOY12771.1"/>
    <property type="molecule type" value="Genomic_DNA"/>
</dbReference>
<dbReference type="AlphaFoldDB" id="A0A061F6V6"/>
<dbReference type="Pfam" id="PF12609">
    <property type="entry name" value="DUF3774"/>
    <property type="match status" value="1"/>
</dbReference>
<evidence type="ECO:0000256" key="1">
    <source>
        <dbReference type="SAM" id="MobiDB-lite"/>
    </source>
</evidence>
<dbReference type="Gramene" id="EOY12771">
    <property type="protein sequence ID" value="EOY12771"/>
    <property type="gene ID" value="TCM_031299"/>
</dbReference>
<keyword evidence="3" id="KW-1185">Reference proteome</keyword>
<dbReference type="PANTHER" id="PTHR33090">
    <property type="entry name" value="DUF3774 DOMAIN PROTEIN-RELATED"/>
    <property type="match status" value="1"/>
</dbReference>
<evidence type="ECO:0000313" key="2">
    <source>
        <dbReference type="EMBL" id="EOY12771.1"/>
    </source>
</evidence>
<evidence type="ECO:0000313" key="3">
    <source>
        <dbReference type="Proteomes" id="UP000026915"/>
    </source>
</evidence>
<feature type="region of interest" description="Disordered" evidence="1">
    <location>
        <begin position="92"/>
        <end position="112"/>
    </location>
</feature>
<proteinExistence type="predicted"/>
<gene>
    <name evidence="2" type="ORF">TCM_031299</name>
</gene>
<name>A0A061F6V6_THECC</name>
<dbReference type="HOGENOM" id="CLU_1655323_0_0_1"/>